<dbReference type="Gene3D" id="3.40.50.300">
    <property type="entry name" value="P-loop containing nucleotide triphosphate hydrolases"/>
    <property type="match status" value="1"/>
</dbReference>
<reference evidence="3 4" key="1">
    <citation type="submission" date="2024-01" db="EMBL/GenBank/DDBJ databases">
        <title>Comparative genomics of Cryptococcus and Kwoniella reveals pathogenesis evolution and contrasting modes of karyotype evolution via chromosome fusion or intercentromeric recombination.</title>
        <authorList>
            <person name="Coelho M.A."/>
            <person name="David-Palma M."/>
            <person name="Shea T."/>
            <person name="Bowers K."/>
            <person name="McGinley-Smith S."/>
            <person name="Mohammad A.W."/>
            <person name="Gnirke A."/>
            <person name="Yurkov A.M."/>
            <person name="Nowrousian M."/>
            <person name="Sun S."/>
            <person name="Cuomo C.A."/>
            <person name="Heitman J."/>
        </authorList>
    </citation>
    <scope>NUCLEOTIDE SEQUENCE [LARGE SCALE GENOMIC DNA]</scope>
    <source>
        <strain evidence="3 4">PYCC6329</strain>
    </source>
</reference>
<gene>
    <name evidence="3" type="ORF">V865_005873</name>
</gene>
<dbReference type="Pfam" id="PF00270">
    <property type="entry name" value="DEAD"/>
    <property type="match status" value="1"/>
</dbReference>
<accession>A0AAX4KP76</accession>
<evidence type="ECO:0000259" key="2">
    <source>
        <dbReference type="PROSITE" id="PS51192"/>
    </source>
</evidence>
<dbReference type="InterPro" id="IPR027417">
    <property type="entry name" value="P-loop_NTPase"/>
</dbReference>
<feature type="region of interest" description="Disordered" evidence="1">
    <location>
        <begin position="682"/>
        <end position="709"/>
    </location>
</feature>
<dbReference type="GeneID" id="91104674"/>
<feature type="compositionally biased region" description="Basic and acidic residues" evidence="1">
    <location>
        <begin position="695"/>
        <end position="709"/>
    </location>
</feature>
<proteinExistence type="predicted"/>
<dbReference type="InterPro" id="IPR011545">
    <property type="entry name" value="DEAD/DEAH_box_helicase_dom"/>
</dbReference>
<dbReference type="SMART" id="SM00487">
    <property type="entry name" value="DEXDc"/>
    <property type="match status" value="1"/>
</dbReference>
<dbReference type="Proteomes" id="UP001358614">
    <property type="component" value="Chromosome 1"/>
</dbReference>
<dbReference type="PROSITE" id="PS51192">
    <property type="entry name" value="HELICASE_ATP_BIND_1"/>
    <property type="match status" value="1"/>
</dbReference>
<name>A0AAX4KP76_9TREE</name>
<evidence type="ECO:0000313" key="3">
    <source>
        <dbReference type="EMBL" id="WWD07769.1"/>
    </source>
</evidence>
<dbReference type="InterPro" id="IPR014001">
    <property type="entry name" value="Helicase_ATP-bd"/>
</dbReference>
<dbReference type="EMBL" id="CP144089">
    <property type="protein sequence ID" value="WWD07769.1"/>
    <property type="molecule type" value="Genomic_DNA"/>
</dbReference>
<dbReference type="SUPFAM" id="SSF52540">
    <property type="entry name" value="P-loop containing nucleoside triphosphate hydrolases"/>
    <property type="match status" value="2"/>
</dbReference>
<evidence type="ECO:0000256" key="1">
    <source>
        <dbReference type="SAM" id="MobiDB-lite"/>
    </source>
</evidence>
<dbReference type="GO" id="GO:0003676">
    <property type="term" value="F:nucleic acid binding"/>
    <property type="evidence" value="ECO:0007669"/>
    <property type="project" value="InterPro"/>
</dbReference>
<dbReference type="GO" id="GO:0005524">
    <property type="term" value="F:ATP binding"/>
    <property type="evidence" value="ECO:0007669"/>
    <property type="project" value="InterPro"/>
</dbReference>
<protein>
    <recommendedName>
        <fullName evidence="2">Helicase ATP-binding domain-containing protein</fullName>
    </recommendedName>
</protein>
<evidence type="ECO:0000313" key="4">
    <source>
        <dbReference type="Proteomes" id="UP001358614"/>
    </source>
</evidence>
<dbReference type="AlphaFoldDB" id="A0AAX4KP76"/>
<sequence length="709" mass="79134">MLCRICLKAGQSLLDRPTSSKIGAKVFSRYLSTVNRSSISQQLPPTNAGLRRWIPRTRWGPRSSPPLRRNIHTETKNEDAISRWTELGISLPLAERLISSYPHIIQPTSAQKLFLLAVGAGKEVYLKDDMGRGKTLALALSAMNIALRSHSNTNTTQNGVKVMIIVPTPHLAQQVHQHLVNLSPTETQESFTLIRFNSNHPSQSFAQTSAKSHSKLDLPDKPIIISTPKDLQSYDLSPSSLPFLRYIFLDEPEHLIGPIPSRHSTSQMLISHPLFRHPPPIVSALNDLLNILPAVPSRRKKEEGGILDYSKRRDEINTIWVSSGMNKDLKRLIKIRGWIRKSNRHVKDGLIDLDFTQGASDKLKDVRNRLLDAVEERITKRSSTQIKENQKLSGIEDEGGVKNANIDGHEQIEPEHHVLVIDAKDGSITSLNLHAPTLQDDPTKEVEDENGEDEVIRKREIPIEMIETLSLIHATTSSSSKGYSLILPPEGISLNLLSEELANLGISSLILTPDLVDISLSQLDELQRQNRDEAEEEDGGLPLLLGTRSSIPGLHLPELQTIYLLDGLDIKGLSKKQRKSGGVKDRYGWYSLVKGRLGRLGSNAIGRERQRVVSLVMGGTEEEMRLRELFGKNENVNGIKLQLKDWDMKGLEDTLGEMMRDEDATAGLEMEEELGSQEMMKFGQDQHGPKGQAILKEEAGQADVRKESM</sequence>
<organism evidence="3 4">
    <name type="scientific">Kwoniella europaea PYCC6329</name>
    <dbReference type="NCBI Taxonomy" id="1423913"/>
    <lineage>
        <taxon>Eukaryota</taxon>
        <taxon>Fungi</taxon>
        <taxon>Dikarya</taxon>
        <taxon>Basidiomycota</taxon>
        <taxon>Agaricomycotina</taxon>
        <taxon>Tremellomycetes</taxon>
        <taxon>Tremellales</taxon>
        <taxon>Cryptococcaceae</taxon>
        <taxon>Kwoniella</taxon>
    </lineage>
</organism>
<feature type="domain" description="Helicase ATP-binding" evidence="2">
    <location>
        <begin position="115"/>
        <end position="292"/>
    </location>
</feature>
<dbReference type="RefSeq" id="XP_066085736.1">
    <property type="nucleotide sequence ID" value="XM_066229639.1"/>
</dbReference>
<dbReference type="KEGG" id="ker:91104674"/>
<keyword evidence="4" id="KW-1185">Reference proteome</keyword>
<feature type="region of interest" description="Disordered" evidence="1">
    <location>
        <begin position="434"/>
        <end position="453"/>
    </location>
</feature>